<evidence type="ECO:0000313" key="4">
    <source>
        <dbReference type="Proteomes" id="UP000332933"/>
    </source>
</evidence>
<feature type="transmembrane region" description="Helical" evidence="1">
    <location>
        <begin position="27"/>
        <end position="48"/>
    </location>
</feature>
<proteinExistence type="predicted"/>
<dbReference type="AlphaFoldDB" id="A0A485KVG6"/>
<evidence type="ECO:0000313" key="3">
    <source>
        <dbReference type="EMBL" id="VFT89261.1"/>
    </source>
</evidence>
<reference evidence="2" key="2">
    <citation type="submission" date="2019-06" db="EMBL/GenBank/DDBJ databases">
        <title>Genomics analysis of Aphanomyces spp. identifies a new class of oomycete effector associated with host adaptation.</title>
        <authorList>
            <person name="Gaulin E."/>
        </authorList>
    </citation>
    <scope>NUCLEOTIDE SEQUENCE</scope>
    <source>
        <strain evidence="2">CBS 578.67</strain>
    </source>
</reference>
<evidence type="ECO:0000313" key="2">
    <source>
        <dbReference type="EMBL" id="KAF0696854.1"/>
    </source>
</evidence>
<keyword evidence="1" id="KW-0472">Membrane</keyword>
<dbReference type="EMBL" id="VJMH01005363">
    <property type="protein sequence ID" value="KAF0696854.1"/>
    <property type="molecule type" value="Genomic_DNA"/>
</dbReference>
<reference evidence="3 4" key="1">
    <citation type="submission" date="2019-03" db="EMBL/GenBank/DDBJ databases">
        <authorList>
            <person name="Gaulin E."/>
            <person name="Dumas B."/>
        </authorList>
    </citation>
    <scope>NUCLEOTIDE SEQUENCE [LARGE SCALE GENOMIC DNA]</scope>
    <source>
        <strain evidence="3">CBS 568.67</strain>
    </source>
</reference>
<dbReference type="EMBL" id="CAADRA010005384">
    <property type="protein sequence ID" value="VFT89261.1"/>
    <property type="molecule type" value="Genomic_DNA"/>
</dbReference>
<accession>A0A485KVG6</accession>
<keyword evidence="1" id="KW-0812">Transmembrane</keyword>
<keyword evidence="1" id="KW-1133">Transmembrane helix</keyword>
<evidence type="ECO:0000256" key="1">
    <source>
        <dbReference type="SAM" id="Phobius"/>
    </source>
</evidence>
<dbReference type="OrthoDB" id="160470at2759"/>
<gene>
    <name evidence="3" type="primary">Aste57867_12410</name>
    <name evidence="2" type="ORF">As57867_012364</name>
    <name evidence="3" type="ORF">ASTE57867_12410</name>
</gene>
<name>A0A485KVG6_9STRA</name>
<organism evidence="3 4">
    <name type="scientific">Aphanomyces stellatus</name>
    <dbReference type="NCBI Taxonomy" id="120398"/>
    <lineage>
        <taxon>Eukaryota</taxon>
        <taxon>Sar</taxon>
        <taxon>Stramenopiles</taxon>
        <taxon>Oomycota</taxon>
        <taxon>Saprolegniomycetes</taxon>
        <taxon>Saprolegniales</taxon>
        <taxon>Verrucalvaceae</taxon>
        <taxon>Aphanomyces</taxon>
    </lineage>
</organism>
<dbReference type="Proteomes" id="UP000332933">
    <property type="component" value="Unassembled WGS sequence"/>
</dbReference>
<keyword evidence="4" id="KW-1185">Reference proteome</keyword>
<protein>
    <submittedName>
        <fullName evidence="3">Aste57867_12410 protein</fullName>
    </submittedName>
</protein>
<sequence>MDHPSHSPYIRNTLDEIANRDSTKRRLCGHTFLLVLTLLNCVALYILVVRQAAAAFNTQLDAAVFSTAATASIHGKAVSLVAADGSLRAGAGTSVYLDAVSMASMDSMMSDAMTYFYLAPSGRPGASSVLATYYMPESMTSVLTTVMIKSPNLALCDDASVTNMVPNVQFQGIVTLNDKQAILLEAGGTNLTAVLVTINADMTVVYGTNKSRRAYVATGSIANTIGRISATQFATTYYDPYVNATTPYYQNIRVGTVASDGSITMSRPLRIGMANTATDPSTMSTPVALPAVPNGFLVTYYNANSLNASGLCVVLVTSNATAGASILNQLCNTKYQPAYFVDSTPVADNTVVFAFHDKNNNYALTLATLQVTSSGQLVFRGDYVLSAVAGSFDFGTFYSWYPKPIVRALNGGTNLALLFLNPANAGRPTTQVLQATSSFAWSPVSPLLPLSDTGFTLVGATAEAMTGTVTLDLVPLSTTSYMTVYSGEMDHDMGSGMDSSMPGHMDAMEEMNPLRISVVEFLDKPIGVGTSNGKSVVLNGRTKLSDANLRAGSTYFTTTMGDIVAAQSMGDYYMVGNSTLVTADARIGIAISKDTLDFSCSTVQ</sequence>